<organism evidence="3 4">
    <name type="scientific">Steroidobacter denitrificans</name>
    <dbReference type="NCBI Taxonomy" id="465721"/>
    <lineage>
        <taxon>Bacteria</taxon>
        <taxon>Pseudomonadati</taxon>
        <taxon>Pseudomonadota</taxon>
        <taxon>Gammaproteobacteria</taxon>
        <taxon>Steroidobacterales</taxon>
        <taxon>Steroidobacteraceae</taxon>
        <taxon>Steroidobacter</taxon>
    </lineage>
</organism>
<dbReference type="RefSeq" id="WP_066918364.1">
    <property type="nucleotide sequence ID" value="NZ_CP011971.1"/>
</dbReference>
<evidence type="ECO:0000313" key="3">
    <source>
        <dbReference type="EMBL" id="AMN45960.1"/>
    </source>
</evidence>
<dbReference type="Proteomes" id="UP000070250">
    <property type="component" value="Chromosome"/>
</dbReference>
<evidence type="ECO:0000313" key="4">
    <source>
        <dbReference type="Proteomes" id="UP000070250"/>
    </source>
</evidence>
<dbReference type="KEGG" id="sdf:ACG33_02295"/>
<evidence type="ECO:0000256" key="2">
    <source>
        <dbReference type="SAM" id="SignalP"/>
    </source>
</evidence>
<dbReference type="STRING" id="465721.ACG33_02295"/>
<dbReference type="AlphaFoldDB" id="A0A127F8S0"/>
<reference evidence="3 4" key="1">
    <citation type="submission" date="2015-06" db="EMBL/GenBank/DDBJ databases">
        <title>A Comprehensive Approach to Explore the Metabolic and Phylogenetic Diversity of Bacterial Steroid Degradation in the Environment: Testosterone as an Example.</title>
        <authorList>
            <person name="Yang F.-C."/>
            <person name="Chen Y.-L."/>
            <person name="Yu C.-P."/>
            <person name="Tang S.-L."/>
            <person name="Wang P.-H."/>
            <person name="Ismail W."/>
            <person name="Wang C.-H."/>
            <person name="Yang C.-Y."/>
            <person name="Chiang Y.-R."/>
        </authorList>
    </citation>
    <scope>NUCLEOTIDE SEQUENCE [LARGE SCALE GENOMIC DNA]</scope>
    <source>
        <strain evidence="3 4">DSM 18526</strain>
    </source>
</reference>
<gene>
    <name evidence="3" type="ORF">ACG33_02295</name>
</gene>
<feature type="signal peptide" evidence="2">
    <location>
        <begin position="1"/>
        <end position="23"/>
    </location>
</feature>
<accession>A0A127F8S0</accession>
<keyword evidence="1" id="KW-0175">Coiled coil</keyword>
<protein>
    <submittedName>
        <fullName evidence="3">Uncharacterized protein</fullName>
    </submittedName>
</protein>
<name>A0A127F8S0_STEDE</name>
<sequence>MDRKALKLAAALAFAVVSWSAQAECIYPKAPATIPDGATATEGEMIAAMNAFKTYNNEVTEFGACLEEETKSKAAGTAQLMQMKTMQAKKHNAAIAELQEKAKAFNEQVRIFKAKS</sequence>
<dbReference type="EMBL" id="CP011971">
    <property type="protein sequence ID" value="AMN45960.1"/>
    <property type="molecule type" value="Genomic_DNA"/>
</dbReference>
<keyword evidence="4" id="KW-1185">Reference proteome</keyword>
<evidence type="ECO:0000256" key="1">
    <source>
        <dbReference type="SAM" id="Coils"/>
    </source>
</evidence>
<dbReference type="OrthoDB" id="7061702at2"/>
<feature type="chain" id="PRO_5007448272" evidence="2">
    <location>
        <begin position="24"/>
        <end position="116"/>
    </location>
</feature>
<feature type="coiled-coil region" evidence="1">
    <location>
        <begin position="81"/>
        <end position="115"/>
    </location>
</feature>
<keyword evidence="2" id="KW-0732">Signal</keyword>
<proteinExistence type="predicted"/>